<dbReference type="AlphaFoldDB" id="A0AAJ7WCZ1"/>
<dbReference type="Proteomes" id="UP000694925">
    <property type="component" value="Unplaced"/>
</dbReference>
<gene>
    <name evidence="3" type="primary">LOC108627821</name>
</gene>
<keyword evidence="2" id="KW-1185">Reference proteome</keyword>
<name>A0AAJ7WCZ1_9HYME</name>
<evidence type="ECO:0000256" key="1">
    <source>
        <dbReference type="SAM" id="Phobius"/>
    </source>
</evidence>
<evidence type="ECO:0000313" key="3">
    <source>
        <dbReference type="RefSeq" id="XP_026671843.1"/>
    </source>
</evidence>
<proteinExistence type="predicted"/>
<organism evidence="2 3">
    <name type="scientific">Ceratina calcarata</name>
    <dbReference type="NCBI Taxonomy" id="156304"/>
    <lineage>
        <taxon>Eukaryota</taxon>
        <taxon>Metazoa</taxon>
        <taxon>Ecdysozoa</taxon>
        <taxon>Arthropoda</taxon>
        <taxon>Hexapoda</taxon>
        <taxon>Insecta</taxon>
        <taxon>Pterygota</taxon>
        <taxon>Neoptera</taxon>
        <taxon>Endopterygota</taxon>
        <taxon>Hymenoptera</taxon>
        <taxon>Apocrita</taxon>
        <taxon>Aculeata</taxon>
        <taxon>Apoidea</taxon>
        <taxon>Anthophila</taxon>
        <taxon>Apidae</taxon>
        <taxon>Ceratina</taxon>
        <taxon>Zadontomerus</taxon>
    </lineage>
</organism>
<dbReference type="RefSeq" id="XP_026671843.1">
    <property type="nucleotide sequence ID" value="XM_026816042.1"/>
</dbReference>
<sequence>MNVTGGLRIIVIFAVVIGALAAAGVPETSESPYDDAELVLPSIPGAENLEEKAMPLSKLIAQHEGVQNLLEKSQLDSHLPGTKNLAEKRLPEALLRMSDGQRRNL</sequence>
<feature type="transmembrane region" description="Helical" evidence="1">
    <location>
        <begin position="6"/>
        <end position="25"/>
    </location>
</feature>
<evidence type="ECO:0000313" key="2">
    <source>
        <dbReference type="Proteomes" id="UP000694925"/>
    </source>
</evidence>
<dbReference type="GeneID" id="108627821"/>
<keyword evidence="1" id="KW-1133">Transmembrane helix</keyword>
<dbReference type="CTD" id="34609"/>
<accession>A0AAJ7WCZ1</accession>
<protein>
    <submittedName>
        <fullName evidence="3">Uncharacterized protein LOC108627821 isoform X2</fullName>
    </submittedName>
</protein>
<keyword evidence="1" id="KW-0812">Transmembrane</keyword>
<keyword evidence="1" id="KW-0472">Membrane</keyword>
<reference evidence="3" key="1">
    <citation type="submission" date="2025-08" db="UniProtKB">
        <authorList>
            <consortium name="RefSeq"/>
        </authorList>
    </citation>
    <scope>IDENTIFICATION</scope>
    <source>
        <tissue evidence="3">Whole body</tissue>
    </source>
</reference>